<gene>
    <name evidence="2" type="ORF">TIFTF001_038804</name>
</gene>
<accession>A0AA88E7X7</accession>
<evidence type="ECO:0000313" key="2">
    <source>
        <dbReference type="EMBL" id="GMN69759.1"/>
    </source>
</evidence>
<dbReference type="EMBL" id="BTGU01000927">
    <property type="protein sequence ID" value="GMN69759.1"/>
    <property type="molecule type" value="Genomic_DNA"/>
</dbReference>
<feature type="compositionally biased region" description="Basic and acidic residues" evidence="1">
    <location>
        <begin position="50"/>
        <end position="64"/>
    </location>
</feature>
<organism evidence="2 3">
    <name type="scientific">Ficus carica</name>
    <name type="common">Common fig</name>
    <dbReference type="NCBI Taxonomy" id="3494"/>
    <lineage>
        <taxon>Eukaryota</taxon>
        <taxon>Viridiplantae</taxon>
        <taxon>Streptophyta</taxon>
        <taxon>Embryophyta</taxon>
        <taxon>Tracheophyta</taxon>
        <taxon>Spermatophyta</taxon>
        <taxon>Magnoliopsida</taxon>
        <taxon>eudicotyledons</taxon>
        <taxon>Gunneridae</taxon>
        <taxon>Pentapetalae</taxon>
        <taxon>rosids</taxon>
        <taxon>fabids</taxon>
        <taxon>Rosales</taxon>
        <taxon>Moraceae</taxon>
        <taxon>Ficeae</taxon>
        <taxon>Ficus</taxon>
    </lineage>
</organism>
<proteinExistence type="predicted"/>
<feature type="compositionally biased region" description="Basic and acidic residues" evidence="1">
    <location>
        <begin position="33"/>
        <end position="42"/>
    </location>
</feature>
<sequence length="64" mass="6629">MTGEGTTTEKKVGGEGAQNAEHCYGAGRGGGWGRREKGREGGNKGGGLRGGERGREGDGLRLRR</sequence>
<dbReference type="Proteomes" id="UP001187192">
    <property type="component" value="Unassembled WGS sequence"/>
</dbReference>
<feature type="region of interest" description="Disordered" evidence="1">
    <location>
        <begin position="1"/>
        <end position="64"/>
    </location>
</feature>
<evidence type="ECO:0000256" key="1">
    <source>
        <dbReference type="SAM" id="MobiDB-lite"/>
    </source>
</evidence>
<protein>
    <submittedName>
        <fullName evidence="2">Uncharacterized protein</fullName>
    </submittedName>
</protein>
<keyword evidence="3" id="KW-1185">Reference proteome</keyword>
<dbReference type="AlphaFoldDB" id="A0AA88E7X7"/>
<comment type="caution">
    <text evidence="2">The sequence shown here is derived from an EMBL/GenBank/DDBJ whole genome shotgun (WGS) entry which is preliminary data.</text>
</comment>
<dbReference type="Gramene" id="FCD_00011826-RA">
    <property type="protein sequence ID" value="FCD_00011826-RA:cds"/>
    <property type="gene ID" value="FCD_00011826"/>
</dbReference>
<reference evidence="2" key="1">
    <citation type="submission" date="2023-07" db="EMBL/GenBank/DDBJ databases">
        <title>draft genome sequence of fig (Ficus carica).</title>
        <authorList>
            <person name="Takahashi T."/>
            <person name="Nishimura K."/>
        </authorList>
    </citation>
    <scope>NUCLEOTIDE SEQUENCE</scope>
</reference>
<evidence type="ECO:0000313" key="3">
    <source>
        <dbReference type="Proteomes" id="UP001187192"/>
    </source>
</evidence>
<name>A0AA88E7X7_FICCA</name>